<comment type="caution">
    <text evidence="10">The sequence shown here is derived from an EMBL/GenBank/DDBJ whole genome shotgun (WGS) entry which is preliminary data.</text>
</comment>
<keyword evidence="11" id="KW-1185">Reference proteome</keyword>
<dbReference type="InterPro" id="IPR036280">
    <property type="entry name" value="Multihaem_cyt_sf"/>
</dbReference>
<evidence type="ECO:0000256" key="6">
    <source>
        <dbReference type="ARBA" id="ARBA00022723"/>
    </source>
</evidence>
<dbReference type="CDD" id="cd09224">
    <property type="entry name" value="CytoC_RC"/>
    <property type="match status" value="1"/>
</dbReference>
<accession>A0ABQ4R1T8</accession>
<reference evidence="10" key="1">
    <citation type="journal article" date="2021" name="Front. Microbiol.">
        <title>Comprehensive Comparative Genomics and Phenotyping of Methylobacterium Species.</title>
        <authorList>
            <person name="Alessa O."/>
            <person name="Ogura Y."/>
            <person name="Fujitani Y."/>
            <person name="Takami H."/>
            <person name="Hayashi T."/>
            <person name="Sahin N."/>
            <person name="Tani A."/>
        </authorList>
    </citation>
    <scope>NUCLEOTIDE SEQUENCE</scope>
    <source>
        <strain evidence="10">KCTC 52305</strain>
    </source>
</reference>
<evidence type="ECO:0000256" key="1">
    <source>
        <dbReference type="ARBA" id="ARBA00003196"/>
    </source>
</evidence>
<dbReference type="InterPro" id="IPR023119">
    <property type="entry name" value="Multihaem_cyt_PRC_cyt_su-like"/>
</dbReference>
<comment type="function">
    <text evidence="1 9">The reaction center of purple bacteria contains a tightly bound cytochrome molecule which re-reduces the photo oxidized primary electron donor.</text>
</comment>
<keyword evidence="4 9" id="KW-0602">Photosynthesis</keyword>
<dbReference type="InterPro" id="IPR003158">
    <property type="entry name" value="Photosyn_RC_cyt_c-su"/>
</dbReference>
<evidence type="ECO:0000256" key="3">
    <source>
        <dbReference type="ARBA" id="ARBA00022448"/>
    </source>
</evidence>
<evidence type="ECO:0000313" key="10">
    <source>
        <dbReference type="EMBL" id="GJD51642.1"/>
    </source>
</evidence>
<evidence type="ECO:0000256" key="8">
    <source>
        <dbReference type="ARBA" id="ARBA00023004"/>
    </source>
</evidence>
<reference evidence="10" key="2">
    <citation type="submission" date="2021-08" db="EMBL/GenBank/DDBJ databases">
        <authorList>
            <person name="Tani A."/>
            <person name="Ola A."/>
            <person name="Ogura Y."/>
            <person name="Katsura K."/>
            <person name="Hayashi T."/>
        </authorList>
    </citation>
    <scope>NUCLEOTIDE SEQUENCE</scope>
    <source>
        <strain evidence="10">KCTC 52305</strain>
    </source>
</reference>
<dbReference type="Gene3D" id="1.10.468.10">
    <property type="entry name" value="Photosynthetic Reaction Center, subunit C, domain 2"/>
    <property type="match status" value="2"/>
</dbReference>
<dbReference type="PIRSF" id="PIRSF000017">
    <property type="entry name" value="RC_cytochrome"/>
    <property type="match status" value="1"/>
</dbReference>
<evidence type="ECO:0000256" key="9">
    <source>
        <dbReference type="PIRNR" id="PIRNR000017"/>
    </source>
</evidence>
<evidence type="ECO:0000256" key="4">
    <source>
        <dbReference type="ARBA" id="ARBA00022531"/>
    </source>
</evidence>
<evidence type="ECO:0000256" key="7">
    <source>
        <dbReference type="ARBA" id="ARBA00022982"/>
    </source>
</evidence>
<keyword evidence="9" id="KW-0674">Reaction center</keyword>
<sequence length="351" mass="37603">MRLALQIIGVIAAVLLTGAMLGTAGWTHPPVDTQQVGFRGTGMETVRNPRTQAALLAANVAPDPQDPAPPGGDPATATYQNVQVLKDLSTDQFNRLMASITEWVSPEQGCAYCHNVENMADDSVYAKNVARKMIQMVRHINGGWKNHVGETGVTCYTCHRGQPVPANVWHINPGPPHAVGFAARDNGQNHPSKVAGLSSLPYDPFASLLGDKEVDNNAIRVAATTALPTSKGKPIQEAERTYSLMIHMSEALGVNCTYCHNTRAVSQWSQSTPQRTTAWHGIRLVRDVNGNYIDPITSILPEARLGPEGDAPKVDCTTCHQGLTKPLNGAKMLTTYPELAGDPAPAPAAKP</sequence>
<evidence type="ECO:0000256" key="5">
    <source>
        <dbReference type="ARBA" id="ARBA00022617"/>
    </source>
</evidence>
<dbReference type="EMBL" id="BPQH01000014">
    <property type="protein sequence ID" value="GJD51642.1"/>
    <property type="molecule type" value="Genomic_DNA"/>
</dbReference>
<dbReference type="NCBIfam" id="NF040706">
    <property type="entry name" value="photo_cyt_PufC"/>
    <property type="match status" value="1"/>
</dbReference>
<keyword evidence="5 9" id="KW-0349">Heme</keyword>
<evidence type="ECO:0000256" key="2">
    <source>
        <dbReference type="ARBA" id="ARBA00015978"/>
    </source>
</evidence>
<gene>
    <name evidence="10" type="primary">pufC</name>
    <name evidence="10" type="ORF">OPKNFCMD_4397</name>
</gene>
<keyword evidence="7 9" id="KW-0249">Electron transport</keyword>
<comment type="PTM">
    <text evidence="9">Binds 4 heme groups per subunit.</text>
</comment>
<dbReference type="Pfam" id="PF02276">
    <property type="entry name" value="CytoC_RC"/>
    <property type="match status" value="1"/>
</dbReference>
<dbReference type="RefSeq" id="WP_128563173.1">
    <property type="nucleotide sequence ID" value="NZ_BPQH01000014.1"/>
</dbReference>
<keyword evidence="3 9" id="KW-0813">Transport</keyword>
<protein>
    <recommendedName>
        <fullName evidence="2 9">Photosynthetic reaction center cytochrome c subunit</fullName>
    </recommendedName>
</protein>
<proteinExistence type="predicted"/>
<dbReference type="SUPFAM" id="SSF48695">
    <property type="entry name" value="Multiheme cytochromes"/>
    <property type="match status" value="1"/>
</dbReference>
<dbReference type="Proteomes" id="UP001055167">
    <property type="component" value="Unassembled WGS sequence"/>
</dbReference>
<organism evidence="10 11">
    <name type="scientific">Methylobacterium crusticola</name>
    <dbReference type="NCBI Taxonomy" id="1697972"/>
    <lineage>
        <taxon>Bacteria</taxon>
        <taxon>Pseudomonadati</taxon>
        <taxon>Pseudomonadota</taxon>
        <taxon>Alphaproteobacteria</taxon>
        <taxon>Hyphomicrobiales</taxon>
        <taxon>Methylobacteriaceae</taxon>
        <taxon>Methylobacterium</taxon>
    </lineage>
</organism>
<keyword evidence="8 9" id="KW-0408">Iron</keyword>
<name>A0ABQ4R1T8_9HYPH</name>
<evidence type="ECO:0000313" key="11">
    <source>
        <dbReference type="Proteomes" id="UP001055167"/>
    </source>
</evidence>
<keyword evidence="6 9" id="KW-0479">Metal-binding</keyword>